<feature type="transmembrane region" description="Helical" evidence="2">
    <location>
        <begin position="351"/>
        <end position="368"/>
    </location>
</feature>
<dbReference type="GO" id="GO:0016020">
    <property type="term" value="C:membrane"/>
    <property type="evidence" value="ECO:0007669"/>
    <property type="project" value="TreeGrafter"/>
</dbReference>
<protein>
    <recommendedName>
        <fullName evidence="3">DUF3533 domain-containing protein</fullName>
    </recommendedName>
</protein>
<keyword evidence="2" id="KW-0472">Membrane</keyword>
<feature type="region of interest" description="Disordered" evidence="1">
    <location>
        <begin position="408"/>
        <end position="433"/>
    </location>
</feature>
<feature type="transmembrane region" description="Helical" evidence="2">
    <location>
        <begin position="212"/>
        <end position="236"/>
    </location>
</feature>
<evidence type="ECO:0000313" key="5">
    <source>
        <dbReference type="Proteomes" id="UP000054144"/>
    </source>
</evidence>
<reference evidence="4 5" key="1">
    <citation type="journal article" date="2015" name="Fungal Genet. Biol.">
        <title>Evolution of novel wood decay mechanisms in Agaricales revealed by the genome sequences of Fistulina hepatica and Cylindrobasidium torrendii.</title>
        <authorList>
            <person name="Floudas D."/>
            <person name="Held B.W."/>
            <person name="Riley R."/>
            <person name="Nagy L.G."/>
            <person name="Koehler G."/>
            <person name="Ransdell A.S."/>
            <person name="Younus H."/>
            <person name="Chow J."/>
            <person name="Chiniquy J."/>
            <person name="Lipzen A."/>
            <person name="Tritt A."/>
            <person name="Sun H."/>
            <person name="Haridas S."/>
            <person name="LaButti K."/>
            <person name="Ohm R.A."/>
            <person name="Kues U."/>
            <person name="Blanchette R.A."/>
            <person name="Grigoriev I.V."/>
            <person name="Minto R.E."/>
            <person name="Hibbett D.S."/>
        </authorList>
    </citation>
    <scope>NUCLEOTIDE SEQUENCE [LARGE SCALE GENOMIC DNA]</scope>
    <source>
        <strain evidence="4 5">ATCC 64428</strain>
    </source>
</reference>
<organism evidence="4 5">
    <name type="scientific">Fistulina hepatica ATCC 64428</name>
    <dbReference type="NCBI Taxonomy" id="1128425"/>
    <lineage>
        <taxon>Eukaryota</taxon>
        <taxon>Fungi</taxon>
        <taxon>Dikarya</taxon>
        <taxon>Basidiomycota</taxon>
        <taxon>Agaricomycotina</taxon>
        <taxon>Agaricomycetes</taxon>
        <taxon>Agaricomycetidae</taxon>
        <taxon>Agaricales</taxon>
        <taxon>Fistulinaceae</taxon>
        <taxon>Fistulina</taxon>
    </lineage>
</organism>
<dbReference type="Pfam" id="PF12051">
    <property type="entry name" value="DUF3533"/>
    <property type="match status" value="1"/>
</dbReference>
<keyword evidence="2" id="KW-1133">Transmembrane helix</keyword>
<evidence type="ECO:0000313" key="4">
    <source>
        <dbReference type="EMBL" id="KIY53209.1"/>
    </source>
</evidence>
<feature type="transmembrane region" description="Helical" evidence="2">
    <location>
        <begin position="20"/>
        <end position="41"/>
    </location>
</feature>
<feature type="transmembrane region" description="Helical" evidence="2">
    <location>
        <begin position="321"/>
        <end position="339"/>
    </location>
</feature>
<sequence length="433" mass="47756">MSYSDAPAAKARKIYFRLNFGALVTMIIVIIFCIFPIYWGALWKIPDHQLSGWVVDFDGGTIGTSVAQAIVASSSSSYIAWISKNSSEFPGGVEQLAQMIVDEHAWAAIAINENATSRLEDAVITANASYNGSSAITAFGVEARSENGYRMVVRPTIVQTMQEILQDLAGNYIGELVSMGANLTEIASSAPQLIATPVSYTLDNLRPFDVPVAMATTFVGMLYIVVIAFYVSLIGFGARLASDLDVVLTYGSLVRVKLVSCFAGYFMLSLAYSLLNLAFQVPFDRRFGHAGFVIFWMFNYLEMLALGLATEAMFTLLTLPGMPFFLLLWVISNVSVLILPIEVMPNIYRYGYAWPIYNTSRSILTIIFGTKNEIGFNVGVLIAWIAVSCITLPLFELIVRRRSMKRLSAEGEPSLPPAQTANRQVNEPRERRP</sequence>
<proteinExistence type="predicted"/>
<accession>A0A0D7AN97</accession>
<feature type="transmembrane region" description="Helical" evidence="2">
    <location>
        <begin position="374"/>
        <end position="399"/>
    </location>
</feature>
<dbReference type="OrthoDB" id="2140105at2759"/>
<evidence type="ECO:0000256" key="2">
    <source>
        <dbReference type="SAM" id="Phobius"/>
    </source>
</evidence>
<evidence type="ECO:0000259" key="3">
    <source>
        <dbReference type="Pfam" id="PF12051"/>
    </source>
</evidence>
<feature type="transmembrane region" description="Helical" evidence="2">
    <location>
        <begin position="256"/>
        <end position="275"/>
    </location>
</feature>
<keyword evidence="2" id="KW-0812">Transmembrane</keyword>
<evidence type="ECO:0000256" key="1">
    <source>
        <dbReference type="SAM" id="MobiDB-lite"/>
    </source>
</evidence>
<keyword evidence="5" id="KW-1185">Reference proteome</keyword>
<dbReference type="EMBL" id="KN881627">
    <property type="protein sequence ID" value="KIY53209.1"/>
    <property type="molecule type" value="Genomic_DNA"/>
</dbReference>
<feature type="transmembrane region" description="Helical" evidence="2">
    <location>
        <begin position="287"/>
        <end position="309"/>
    </location>
</feature>
<dbReference type="PANTHER" id="PTHR34814:SF1">
    <property type="entry name" value="NITROSOGUANIDINE RESISTANCE PROTEIN SNG1"/>
    <property type="match status" value="1"/>
</dbReference>
<gene>
    <name evidence="4" type="ORF">FISHEDRAFT_33652</name>
</gene>
<feature type="domain" description="DUF3533" evidence="3">
    <location>
        <begin position="25"/>
        <end position="389"/>
    </location>
</feature>
<feature type="transmembrane region" description="Helical" evidence="2">
    <location>
        <begin position="61"/>
        <end position="81"/>
    </location>
</feature>
<name>A0A0D7AN97_9AGAR</name>
<dbReference type="InterPro" id="IPR053001">
    <property type="entry name" value="MNNG_permease-like"/>
</dbReference>
<dbReference type="PANTHER" id="PTHR34814">
    <property type="entry name" value="NITROSOGUANIDINE RESISTANCE PROTEIN SNG1"/>
    <property type="match status" value="1"/>
</dbReference>
<dbReference type="Proteomes" id="UP000054144">
    <property type="component" value="Unassembled WGS sequence"/>
</dbReference>
<dbReference type="AlphaFoldDB" id="A0A0D7AN97"/>
<dbReference type="InterPro" id="IPR022703">
    <property type="entry name" value="DUF3533"/>
</dbReference>